<proteinExistence type="predicted"/>
<comment type="caution">
    <text evidence="1">The sequence shown here is derived from an EMBL/GenBank/DDBJ whole genome shotgun (WGS) entry which is preliminary data.</text>
</comment>
<evidence type="ECO:0000313" key="2">
    <source>
        <dbReference type="Proteomes" id="UP000237347"/>
    </source>
</evidence>
<accession>A0AAW0KDF6</accession>
<protein>
    <submittedName>
        <fullName evidence="1">Uncharacterized protein</fullName>
    </submittedName>
</protein>
<keyword evidence="2" id="KW-1185">Reference proteome</keyword>
<dbReference type="AlphaFoldDB" id="A0AAW0KDF6"/>
<sequence length="63" mass="7323">MIALWFGTFTEWDRVIQSWDGEFGTKDKVLEVDKGKKSVRVEAGISVQQLRALKNRQDWRGVL</sequence>
<evidence type="ECO:0000313" key="1">
    <source>
        <dbReference type="EMBL" id="KAK7835836.1"/>
    </source>
</evidence>
<name>A0AAW0KDF6_QUESU</name>
<gene>
    <name evidence="1" type="ORF">CFP56_023047</name>
</gene>
<dbReference type="EMBL" id="PKMF04000363">
    <property type="protein sequence ID" value="KAK7835836.1"/>
    <property type="molecule type" value="Genomic_DNA"/>
</dbReference>
<dbReference type="Proteomes" id="UP000237347">
    <property type="component" value="Unassembled WGS sequence"/>
</dbReference>
<reference evidence="1 2" key="1">
    <citation type="journal article" date="2018" name="Sci. Data">
        <title>The draft genome sequence of cork oak.</title>
        <authorList>
            <person name="Ramos A.M."/>
            <person name="Usie A."/>
            <person name="Barbosa P."/>
            <person name="Barros P.M."/>
            <person name="Capote T."/>
            <person name="Chaves I."/>
            <person name="Simoes F."/>
            <person name="Abreu I."/>
            <person name="Carrasquinho I."/>
            <person name="Faro C."/>
            <person name="Guimaraes J.B."/>
            <person name="Mendonca D."/>
            <person name="Nobrega F."/>
            <person name="Rodrigues L."/>
            <person name="Saibo N.J.M."/>
            <person name="Varela M.C."/>
            <person name="Egas C."/>
            <person name="Matos J."/>
            <person name="Miguel C.M."/>
            <person name="Oliveira M.M."/>
            <person name="Ricardo C.P."/>
            <person name="Goncalves S."/>
        </authorList>
    </citation>
    <scope>NUCLEOTIDE SEQUENCE [LARGE SCALE GENOMIC DNA]</scope>
    <source>
        <strain evidence="2">cv. HL8</strain>
    </source>
</reference>
<organism evidence="1 2">
    <name type="scientific">Quercus suber</name>
    <name type="common">Cork oak</name>
    <dbReference type="NCBI Taxonomy" id="58331"/>
    <lineage>
        <taxon>Eukaryota</taxon>
        <taxon>Viridiplantae</taxon>
        <taxon>Streptophyta</taxon>
        <taxon>Embryophyta</taxon>
        <taxon>Tracheophyta</taxon>
        <taxon>Spermatophyta</taxon>
        <taxon>Magnoliopsida</taxon>
        <taxon>eudicotyledons</taxon>
        <taxon>Gunneridae</taxon>
        <taxon>Pentapetalae</taxon>
        <taxon>rosids</taxon>
        <taxon>fabids</taxon>
        <taxon>Fagales</taxon>
        <taxon>Fagaceae</taxon>
        <taxon>Quercus</taxon>
    </lineage>
</organism>